<evidence type="ECO:0000313" key="2">
    <source>
        <dbReference type="Proteomes" id="UP001174694"/>
    </source>
</evidence>
<dbReference type="Proteomes" id="UP001174694">
    <property type="component" value="Unassembled WGS sequence"/>
</dbReference>
<gene>
    <name evidence="1" type="ORF">NKR23_g2124</name>
</gene>
<protein>
    <submittedName>
        <fullName evidence="1">Uncharacterized protein</fullName>
    </submittedName>
</protein>
<dbReference type="AlphaFoldDB" id="A0AA38RY45"/>
<evidence type="ECO:0000313" key="1">
    <source>
        <dbReference type="EMBL" id="KAJ9155212.1"/>
    </source>
</evidence>
<reference evidence="1" key="1">
    <citation type="submission" date="2022-07" db="EMBL/GenBank/DDBJ databases">
        <title>Fungi with potential for degradation of polypropylene.</title>
        <authorList>
            <person name="Gostincar C."/>
        </authorList>
    </citation>
    <scope>NUCLEOTIDE SEQUENCE</scope>
    <source>
        <strain evidence="1">EXF-13308</strain>
    </source>
</reference>
<proteinExistence type="predicted"/>
<organism evidence="1 2">
    <name type="scientific">Pleurostoma richardsiae</name>
    <dbReference type="NCBI Taxonomy" id="41990"/>
    <lineage>
        <taxon>Eukaryota</taxon>
        <taxon>Fungi</taxon>
        <taxon>Dikarya</taxon>
        <taxon>Ascomycota</taxon>
        <taxon>Pezizomycotina</taxon>
        <taxon>Sordariomycetes</taxon>
        <taxon>Sordariomycetidae</taxon>
        <taxon>Calosphaeriales</taxon>
        <taxon>Pleurostomataceae</taxon>
        <taxon>Pleurostoma</taxon>
    </lineage>
</organism>
<name>A0AA38RY45_9PEZI</name>
<keyword evidence="2" id="KW-1185">Reference proteome</keyword>
<comment type="caution">
    <text evidence="1">The sequence shown here is derived from an EMBL/GenBank/DDBJ whole genome shotgun (WGS) entry which is preliminary data.</text>
</comment>
<dbReference type="EMBL" id="JANBVO010000003">
    <property type="protein sequence ID" value="KAJ9155212.1"/>
    <property type="molecule type" value="Genomic_DNA"/>
</dbReference>
<accession>A0AA38RY45</accession>
<sequence>MHVILGQYCDAGHVAAILLSPVGYRMTTALHQPSFFDSSSFQGCLDSFVPAGDRGCRYEDAGWMCKLRIPLAASAV</sequence>